<organism evidence="2 3">
    <name type="scientific">Pikeienuella piscinae</name>
    <dbReference type="NCBI Taxonomy" id="2748098"/>
    <lineage>
        <taxon>Bacteria</taxon>
        <taxon>Pseudomonadati</taxon>
        <taxon>Pseudomonadota</taxon>
        <taxon>Alphaproteobacteria</taxon>
        <taxon>Rhodobacterales</taxon>
        <taxon>Paracoccaceae</taxon>
        <taxon>Pikeienuella</taxon>
    </lineage>
</organism>
<keyword evidence="1" id="KW-0812">Transmembrane</keyword>
<feature type="transmembrane region" description="Helical" evidence="1">
    <location>
        <begin position="68"/>
        <end position="93"/>
    </location>
</feature>
<keyword evidence="1" id="KW-1133">Transmembrane helix</keyword>
<evidence type="ECO:0000313" key="3">
    <source>
        <dbReference type="Proteomes" id="UP000503336"/>
    </source>
</evidence>
<sequence length="167" mass="18014">MELKTPFTAARRALSSAGPLAWVNLALLGFFPVAWVAPLARAGFLPFFQGDELTIIGGVSDLWASDPALALLIAFFALFAPYAKTLLLAGIHFDLLQARRWSGSLTLIGKLSMADIFLLALYIVLVKGVGVGHVETAWGLWLFTALVLTSFAVALLTDRRAGKRLTI</sequence>
<name>A0A7L5BY51_9RHOB</name>
<keyword evidence="3" id="KW-1185">Reference proteome</keyword>
<evidence type="ECO:0000313" key="2">
    <source>
        <dbReference type="EMBL" id="QIE54529.1"/>
    </source>
</evidence>
<dbReference type="AlphaFoldDB" id="A0A7L5BY51"/>
<feature type="transmembrane region" description="Helical" evidence="1">
    <location>
        <begin position="137"/>
        <end position="157"/>
    </location>
</feature>
<feature type="transmembrane region" description="Helical" evidence="1">
    <location>
        <begin position="21"/>
        <end position="48"/>
    </location>
</feature>
<proteinExistence type="predicted"/>
<keyword evidence="1" id="KW-0472">Membrane</keyword>
<dbReference type="InterPro" id="IPR007498">
    <property type="entry name" value="PqiA-like"/>
</dbReference>
<reference evidence="2 3" key="1">
    <citation type="submission" date="2020-02" db="EMBL/GenBank/DDBJ databases">
        <title>complete genome sequence of Rhodobacteraceae bacterium.</title>
        <authorList>
            <person name="Park J."/>
            <person name="Kim Y.-S."/>
            <person name="Kim K.-H."/>
        </authorList>
    </citation>
    <scope>NUCLEOTIDE SEQUENCE [LARGE SCALE GENOMIC DNA]</scope>
    <source>
        <strain evidence="2 3">RR4-56</strain>
    </source>
</reference>
<dbReference type="Pfam" id="PF04403">
    <property type="entry name" value="PqiA"/>
    <property type="match status" value="1"/>
</dbReference>
<dbReference type="KEGG" id="hdh:G5B40_03210"/>
<gene>
    <name evidence="2" type="ORF">G5B40_03210</name>
</gene>
<dbReference type="RefSeq" id="WP_165094902.1">
    <property type="nucleotide sequence ID" value="NZ_CP049056.1"/>
</dbReference>
<accession>A0A7L5BY51</accession>
<dbReference type="EMBL" id="CP049056">
    <property type="protein sequence ID" value="QIE54529.1"/>
    <property type="molecule type" value="Genomic_DNA"/>
</dbReference>
<protein>
    <submittedName>
        <fullName evidence="2">Paraquat-inducible protein A</fullName>
    </submittedName>
</protein>
<dbReference type="Proteomes" id="UP000503336">
    <property type="component" value="Chromosome"/>
</dbReference>
<evidence type="ECO:0000256" key="1">
    <source>
        <dbReference type="SAM" id="Phobius"/>
    </source>
</evidence>
<feature type="transmembrane region" description="Helical" evidence="1">
    <location>
        <begin position="105"/>
        <end position="125"/>
    </location>
</feature>